<evidence type="ECO:0000313" key="1">
    <source>
        <dbReference type="EMBL" id="EKE80642.1"/>
    </source>
</evidence>
<protein>
    <submittedName>
        <fullName evidence="1">Uncharacterized protein</fullName>
    </submittedName>
</protein>
<keyword evidence="2" id="KW-1185">Reference proteome</keyword>
<sequence>MTAVPQSTSALFAVLKQQLSRHPAITLLDNSNNGELCTRHGNSQGDELRGVVSFADWQRRIEATDIEQAAARVKADNLSCLVLLTSVGISRDAWLQVQMARQVKCVTLRQPLQLGWLDDLAERIVNRQVIIPELSDFVFMEQLDGQPHHFEIPERDALDSEVTDSDIIVRDAAGNSHTLHQVYKQEVEAARFKGAGQRQLSIEFAAGSELVRPNGRRHAIHHMQFNYQQRVIEENLDLSGNDLIALILFSLFEDCHFVLSARGDIYATQPAR</sequence>
<organism evidence="1 2">
    <name type="scientific">Idiomarina xiamenensis 10-D-4</name>
    <dbReference type="NCBI Taxonomy" id="740709"/>
    <lineage>
        <taxon>Bacteria</taxon>
        <taxon>Pseudomonadati</taxon>
        <taxon>Pseudomonadota</taxon>
        <taxon>Gammaproteobacteria</taxon>
        <taxon>Alteromonadales</taxon>
        <taxon>Idiomarinaceae</taxon>
        <taxon>Idiomarina</taxon>
    </lineage>
</organism>
<reference evidence="1 2" key="1">
    <citation type="journal article" date="2012" name="J. Bacteriol.">
        <title>Genome Sequence of Idiomarina xiamenensis Type Strain 10-D-4.</title>
        <authorList>
            <person name="Lai Q."/>
            <person name="Wang L."/>
            <person name="Wang W."/>
            <person name="Shao Z."/>
        </authorList>
    </citation>
    <scope>NUCLEOTIDE SEQUENCE [LARGE SCALE GENOMIC DNA]</scope>
    <source>
        <strain evidence="1 2">10-D-4</strain>
    </source>
</reference>
<evidence type="ECO:0000313" key="2">
    <source>
        <dbReference type="Proteomes" id="UP000014115"/>
    </source>
</evidence>
<dbReference type="RefSeq" id="WP_008489748.1">
    <property type="nucleotide sequence ID" value="NZ_AMRG01000017.1"/>
</dbReference>
<dbReference type="PATRIC" id="fig|740709.3.peg.2387"/>
<proteinExistence type="predicted"/>
<comment type="caution">
    <text evidence="1">The sequence shown here is derived from an EMBL/GenBank/DDBJ whole genome shotgun (WGS) entry which is preliminary data.</text>
</comment>
<accession>K2K1T8</accession>
<name>K2K1T8_9GAMM</name>
<dbReference type="Proteomes" id="UP000014115">
    <property type="component" value="Unassembled WGS sequence"/>
</dbReference>
<dbReference type="AlphaFoldDB" id="K2K1T8"/>
<dbReference type="STRING" id="740709.A10D4_11806"/>
<dbReference type="EMBL" id="AMRG01000017">
    <property type="protein sequence ID" value="EKE80642.1"/>
    <property type="molecule type" value="Genomic_DNA"/>
</dbReference>
<gene>
    <name evidence="1" type="ORF">A10D4_11806</name>
</gene>